<name>A0A1N7J2S5_9FLAO</name>
<dbReference type="AlphaFoldDB" id="A0A1N7J2S5"/>
<dbReference type="STRING" id="713588.SAMN05421789_10111"/>
<protein>
    <recommendedName>
        <fullName evidence="3">IPExxxVDY family protein</fullName>
    </recommendedName>
</protein>
<keyword evidence="2" id="KW-1185">Reference proteome</keyword>
<evidence type="ECO:0000313" key="1">
    <source>
        <dbReference type="EMBL" id="SIS43653.1"/>
    </source>
</evidence>
<dbReference type="Proteomes" id="UP000185839">
    <property type="component" value="Unassembled WGS sequence"/>
</dbReference>
<dbReference type="RefSeq" id="WP_076384129.1">
    <property type="nucleotide sequence ID" value="NZ_FTOI01000001.1"/>
</dbReference>
<gene>
    <name evidence="1" type="ORF">SAMN05421789_10111</name>
</gene>
<sequence>MKSQKILLEIEDEDEEITLGLIRLAKEVPEHEFFYQLNVRNSFKLTRIADLVYCGAYNDYFFPRFEGFHCDSKVCFQFIANKSSQHIQKKVSNELFSGEQETKFLLNHFQDVDYLLKTSEPFNDFSLILLPENLMFPIQHFPLSPIEELYQIIQYYE</sequence>
<dbReference type="NCBIfam" id="NF033205">
    <property type="entry name" value="IPExxxVDY"/>
    <property type="match status" value="1"/>
</dbReference>
<accession>A0A1N7J2S5</accession>
<organism evidence="1 2">
    <name type="scientific">Kaistella chaponensis</name>
    <dbReference type="NCBI Taxonomy" id="713588"/>
    <lineage>
        <taxon>Bacteria</taxon>
        <taxon>Pseudomonadati</taxon>
        <taxon>Bacteroidota</taxon>
        <taxon>Flavobacteriia</taxon>
        <taxon>Flavobacteriales</taxon>
        <taxon>Weeksellaceae</taxon>
        <taxon>Chryseobacterium group</taxon>
        <taxon>Kaistella</taxon>
    </lineage>
</organism>
<evidence type="ECO:0008006" key="3">
    <source>
        <dbReference type="Google" id="ProtNLM"/>
    </source>
</evidence>
<proteinExistence type="predicted"/>
<reference evidence="2" key="1">
    <citation type="submission" date="2017-01" db="EMBL/GenBank/DDBJ databases">
        <authorList>
            <person name="Varghese N."/>
            <person name="Submissions S."/>
        </authorList>
    </citation>
    <scope>NUCLEOTIDE SEQUENCE [LARGE SCALE GENOMIC DNA]</scope>
    <source>
        <strain evidence="2">DSM 23145</strain>
    </source>
</reference>
<dbReference type="EMBL" id="FTOI01000001">
    <property type="protein sequence ID" value="SIS43653.1"/>
    <property type="molecule type" value="Genomic_DNA"/>
</dbReference>
<evidence type="ECO:0000313" key="2">
    <source>
        <dbReference type="Proteomes" id="UP000185839"/>
    </source>
</evidence>
<dbReference type="OrthoDB" id="1270723at2"/>
<dbReference type="InterPro" id="IPR047690">
    <property type="entry name" value="IPExxxVDY_fam"/>
</dbReference>